<protein>
    <recommendedName>
        <fullName evidence="4">DUF5362 domain-containing protein</fullName>
    </recommendedName>
</protein>
<accession>A0ABS3YVH5</accession>
<feature type="transmembrane region" description="Helical" evidence="1">
    <location>
        <begin position="84"/>
        <end position="105"/>
    </location>
</feature>
<evidence type="ECO:0000313" key="3">
    <source>
        <dbReference type="Proteomes" id="UP000677244"/>
    </source>
</evidence>
<keyword evidence="1" id="KW-0812">Transmembrane</keyword>
<dbReference type="RefSeq" id="WP_209139891.1">
    <property type="nucleotide sequence ID" value="NZ_JAGHKO010000004.1"/>
</dbReference>
<dbReference type="InterPro" id="IPR035287">
    <property type="entry name" value="DUF5362"/>
</dbReference>
<proteinExistence type="predicted"/>
<dbReference type="Proteomes" id="UP000677244">
    <property type="component" value="Unassembled WGS sequence"/>
</dbReference>
<evidence type="ECO:0008006" key="4">
    <source>
        <dbReference type="Google" id="ProtNLM"/>
    </source>
</evidence>
<evidence type="ECO:0000313" key="2">
    <source>
        <dbReference type="EMBL" id="MBO9201834.1"/>
    </source>
</evidence>
<dbReference type="Pfam" id="PF17319">
    <property type="entry name" value="DUF5362"/>
    <property type="match status" value="1"/>
</dbReference>
<gene>
    <name evidence="2" type="ORF">J7I42_16240</name>
</gene>
<sequence length="163" mass="17912">MEQYNQAASQPGQNLFELQVDQQSINYLGETARWAKFLSIVGFVLCGIMIIFALFFGSIMATFSKIGSNSGNEAFSSTMLAGSSAFSLVYVVIALLYFFPCLYLFNFSSKMQTALRNNDQSTLNAAFGNLKSCFKFVGILTIVVLSFYLLGTVVVVSVASMMR</sequence>
<comment type="caution">
    <text evidence="2">The sequence shown here is derived from an EMBL/GenBank/DDBJ whole genome shotgun (WGS) entry which is preliminary data.</text>
</comment>
<name>A0ABS3YVH5_9BACT</name>
<keyword evidence="3" id="KW-1185">Reference proteome</keyword>
<evidence type="ECO:0000256" key="1">
    <source>
        <dbReference type="SAM" id="Phobius"/>
    </source>
</evidence>
<feature type="transmembrane region" description="Helical" evidence="1">
    <location>
        <begin position="136"/>
        <end position="159"/>
    </location>
</feature>
<keyword evidence="1" id="KW-0472">Membrane</keyword>
<reference evidence="2 3" key="1">
    <citation type="submission" date="2021-03" db="EMBL/GenBank/DDBJ databases">
        <title>Assistant Professor.</title>
        <authorList>
            <person name="Huq M.A."/>
        </authorList>
    </citation>
    <scope>NUCLEOTIDE SEQUENCE [LARGE SCALE GENOMIC DNA]</scope>
    <source>
        <strain evidence="2 3">MAH-29</strain>
    </source>
</reference>
<dbReference type="EMBL" id="JAGHKO010000004">
    <property type="protein sequence ID" value="MBO9201834.1"/>
    <property type="molecule type" value="Genomic_DNA"/>
</dbReference>
<feature type="transmembrane region" description="Helical" evidence="1">
    <location>
        <begin position="37"/>
        <end position="63"/>
    </location>
</feature>
<keyword evidence="1" id="KW-1133">Transmembrane helix</keyword>
<organism evidence="2 3">
    <name type="scientific">Niastella soli</name>
    <dbReference type="NCBI Taxonomy" id="2821487"/>
    <lineage>
        <taxon>Bacteria</taxon>
        <taxon>Pseudomonadati</taxon>
        <taxon>Bacteroidota</taxon>
        <taxon>Chitinophagia</taxon>
        <taxon>Chitinophagales</taxon>
        <taxon>Chitinophagaceae</taxon>
        <taxon>Niastella</taxon>
    </lineage>
</organism>